<evidence type="ECO:0000313" key="3">
    <source>
        <dbReference type="WBParaSite" id="NBR_0001969801-mRNA-1"/>
    </source>
</evidence>
<dbReference type="EMBL" id="UYSL01024403">
    <property type="protein sequence ID" value="VDL83435.1"/>
    <property type="molecule type" value="Genomic_DNA"/>
</dbReference>
<evidence type="ECO:0000313" key="1">
    <source>
        <dbReference type="EMBL" id="VDL83435.1"/>
    </source>
</evidence>
<sequence length="80" mass="8331">MPSLVPDVSQNNVTDLQCVFKYAQAAIMVVAMGTGLDVKRLSTLSYGKGYTFQADYDGLSALAPGINNALCTHEGSACGA</sequence>
<evidence type="ECO:0000313" key="2">
    <source>
        <dbReference type="Proteomes" id="UP000271162"/>
    </source>
</evidence>
<name>A0A0N4YR26_NIPBR</name>
<reference evidence="3" key="1">
    <citation type="submission" date="2017-02" db="UniProtKB">
        <authorList>
            <consortium name="WormBaseParasite"/>
        </authorList>
    </citation>
    <scope>IDENTIFICATION</scope>
</reference>
<proteinExistence type="predicted"/>
<gene>
    <name evidence="1" type="ORF">NBR_LOCUS19699</name>
</gene>
<dbReference type="WBParaSite" id="NBR_0001969801-mRNA-1">
    <property type="protein sequence ID" value="NBR_0001969801-mRNA-1"/>
    <property type="gene ID" value="NBR_0001969801"/>
</dbReference>
<accession>A0A0N4YR26</accession>
<reference evidence="1 2" key="2">
    <citation type="submission" date="2018-11" db="EMBL/GenBank/DDBJ databases">
        <authorList>
            <consortium name="Pathogen Informatics"/>
        </authorList>
    </citation>
    <scope>NUCLEOTIDE SEQUENCE [LARGE SCALE GENOMIC DNA]</scope>
</reference>
<dbReference type="STRING" id="27835.A0A0N4YR26"/>
<protein>
    <submittedName>
        <fullName evidence="1 3">Uncharacterized protein</fullName>
    </submittedName>
</protein>
<dbReference type="Proteomes" id="UP000271162">
    <property type="component" value="Unassembled WGS sequence"/>
</dbReference>
<organism evidence="3">
    <name type="scientific">Nippostrongylus brasiliensis</name>
    <name type="common">Rat hookworm</name>
    <dbReference type="NCBI Taxonomy" id="27835"/>
    <lineage>
        <taxon>Eukaryota</taxon>
        <taxon>Metazoa</taxon>
        <taxon>Ecdysozoa</taxon>
        <taxon>Nematoda</taxon>
        <taxon>Chromadorea</taxon>
        <taxon>Rhabditida</taxon>
        <taxon>Rhabditina</taxon>
        <taxon>Rhabditomorpha</taxon>
        <taxon>Strongyloidea</taxon>
        <taxon>Heligmosomidae</taxon>
        <taxon>Nippostrongylus</taxon>
    </lineage>
</organism>
<dbReference type="AlphaFoldDB" id="A0A0N4YR26"/>
<keyword evidence="2" id="KW-1185">Reference proteome</keyword>